<dbReference type="EMBL" id="PKFP01000001">
    <property type="protein sequence ID" value="PVH13961.1"/>
    <property type="molecule type" value="Genomic_DNA"/>
</dbReference>
<evidence type="ECO:0000313" key="3">
    <source>
        <dbReference type="Proteomes" id="UP000244406"/>
    </source>
</evidence>
<evidence type="ECO:0000313" key="2">
    <source>
        <dbReference type="EMBL" id="PVH13961.1"/>
    </source>
</evidence>
<dbReference type="VEuPathDB" id="FungiDB:CXQ87_002082"/>
<protein>
    <submittedName>
        <fullName evidence="2">Uncharacterized protein</fullName>
    </submittedName>
</protein>
<gene>
    <name evidence="2" type="ORF">CXQ87_002082</name>
</gene>
<dbReference type="AlphaFoldDB" id="A0A2V1AAW6"/>
<accession>A0A2V1AAW6</accession>
<keyword evidence="3" id="KW-1185">Reference proteome</keyword>
<evidence type="ECO:0000256" key="1">
    <source>
        <dbReference type="SAM" id="MobiDB-lite"/>
    </source>
</evidence>
<reference evidence="2 3" key="1">
    <citation type="submission" date="2017-12" db="EMBL/GenBank/DDBJ databases">
        <title>Genome Sequence of the Amphotericin B-resistant Candida duobushaemulonii strain, B09383.</title>
        <authorList>
            <person name="Chow N.A."/>
            <person name="Gade L."/>
            <person name="Batra D."/>
            <person name="Rowe L.A."/>
            <person name="Loparev V.N."/>
            <person name="Litvintseva A.P."/>
        </authorList>
    </citation>
    <scope>NUCLEOTIDE SEQUENCE [LARGE SCALE GENOMIC DNA]</scope>
    <source>
        <strain evidence="2 3">B09383</strain>
    </source>
</reference>
<feature type="compositionally biased region" description="Polar residues" evidence="1">
    <location>
        <begin position="117"/>
        <end position="129"/>
    </location>
</feature>
<feature type="region of interest" description="Disordered" evidence="1">
    <location>
        <begin position="107"/>
        <end position="129"/>
    </location>
</feature>
<name>A0A2V1AAW6_9ASCO</name>
<dbReference type="GeneID" id="37002082"/>
<dbReference type="RefSeq" id="XP_025334901.1">
    <property type="nucleotide sequence ID" value="XM_025480601.1"/>
</dbReference>
<dbReference type="Proteomes" id="UP000244406">
    <property type="component" value="Unassembled WGS sequence"/>
</dbReference>
<comment type="caution">
    <text evidence="2">The sequence shown here is derived from an EMBL/GenBank/DDBJ whole genome shotgun (WGS) entry which is preliminary data.</text>
</comment>
<proteinExistence type="predicted"/>
<organism evidence="2 3">
    <name type="scientific">Candidozyma duobushaemuli</name>
    <dbReference type="NCBI Taxonomy" id="1231522"/>
    <lineage>
        <taxon>Eukaryota</taxon>
        <taxon>Fungi</taxon>
        <taxon>Dikarya</taxon>
        <taxon>Ascomycota</taxon>
        <taxon>Saccharomycotina</taxon>
        <taxon>Pichiomycetes</taxon>
        <taxon>Metschnikowiaceae</taxon>
        <taxon>Candidozyma</taxon>
    </lineage>
</organism>
<sequence length="129" mass="14535">MVRQILKVANFRTVSRCWVPAQIQSQQPMSRFFSSRQRCINFNNVNEHDNGVNLISNDDVFASEEVKHQNEAPFEPTVFSSEDVFTAGPVNKADRLLIVACARVTGSDDRMSKPHPTITTPALPQSQFQ</sequence>